<feature type="compositionally biased region" description="Polar residues" evidence="1">
    <location>
        <begin position="56"/>
        <end position="65"/>
    </location>
</feature>
<dbReference type="RefSeq" id="WP_050662442.1">
    <property type="nucleotide sequence ID" value="NZ_CP118494.1"/>
</dbReference>
<dbReference type="Proteomes" id="UP000037046">
    <property type="component" value="Unassembled WGS sequence"/>
</dbReference>
<reference evidence="3" key="1">
    <citation type="submission" date="2015-07" db="EMBL/GenBank/DDBJ databases">
        <title>Draft Genome Sequence of Roseovarius tolerans EL-164, a producer of N-Acylated Alanine Methyl Esters (NAMEs).</title>
        <authorList>
            <person name="Voget S."/>
            <person name="Bruns H."/>
            <person name="Wagner-Doebler I."/>
            <person name="Schulz S."/>
            <person name="Daniel R."/>
        </authorList>
    </citation>
    <scope>NUCLEOTIDE SEQUENCE [LARGE SCALE GENOMIC DNA]</scope>
    <source>
        <strain evidence="3">EL-164</strain>
    </source>
</reference>
<evidence type="ECO:0000256" key="1">
    <source>
        <dbReference type="SAM" id="MobiDB-lite"/>
    </source>
</evidence>
<feature type="compositionally biased region" description="Basic and acidic residues" evidence="1">
    <location>
        <begin position="39"/>
        <end position="55"/>
    </location>
</feature>
<protein>
    <submittedName>
        <fullName evidence="2">Uncharacterized protein</fullName>
    </submittedName>
</protein>
<gene>
    <name evidence="2" type="ORF">ROTO_15370</name>
</gene>
<dbReference type="OrthoDB" id="7868955at2"/>
<evidence type="ECO:0000313" key="2">
    <source>
        <dbReference type="EMBL" id="KNX41935.1"/>
    </source>
</evidence>
<comment type="caution">
    <text evidence="2">The sequence shown here is derived from an EMBL/GenBank/DDBJ whole genome shotgun (WGS) entry which is preliminary data.</text>
</comment>
<evidence type="ECO:0000313" key="3">
    <source>
        <dbReference type="Proteomes" id="UP000037046"/>
    </source>
</evidence>
<proteinExistence type="predicted"/>
<accession>A0A0L6CW91</accession>
<dbReference type="AlphaFoldDB" id="A0A0L6CW91"/>
<dbReference type="STRING" id="74031.SAMN04488077_101265"/>
<feature type="compositionally biased region" description="Basic and acidic residues" evidence="1">
    <location>
        <begin position="1"/>
        <end position="26"/>
    </location>
</feature>
<keyword evidence="3" id="KW-1185">Reference proteome</keyword>
<dbReference type="PATRIC" id="fig|74031.6.peg.1569"/>
<feature type="region of interest" description="Disordered" evidence="1">
    <location>
        <begin position="1"/>
        <end position="76"/>
    </location>
</feature>
<name>A0A0L6CW91_9RHOB</name>
<sequence>MAERVKSKDGSRETEEILGEKPENLRKAPSVAGRAGGEIARKVGTRDEKKRHDETSAGTTRGTAQDQDESGDKEKM</sequence>
<organism evidence="2 3">
    <name type="scientific">Roseovarius tolerans</name>
    <dbReference type="NCBI Taxonomy" id="74031"/>
    <lineage>
        <taxon>Bacteria</taxon>
        <taxon>Pseudomonadati</taxon>
        <taxon>Pseudomonadota</taxon>
        <taxon>Alphaproteobacteria</taxon>
        <taxon>Rhodobacterales</taxon>
        <taxon>Roseobacteraceae</taxon>
        <taxon>Roseovarius</taxon>
    </lineage>
</organism>
<dbReference type="EMBL" id="LGVV01000015">
    <property type="protein sequence ID" value="KNX41935.1"/>
    <property type="molecule type" value="Genomic_DNA"/>
</dbReference>